<dbReference type="Gene3D" id="1.25.40.20">
    <property type="entry name" value="Ankyrin repeat-containing domain"/>
    <property type="match status" value="1"/>
</dbReference>
<feature type="domain" description="OTU" evidence="9">
    <location>
        <begin position="1003"/>
        <end position="1163"/>
    </location>
</feature>
<keyword evidence="8" id="KW-1133">Transmembrane helix</keyword>
<dbReference type="Pfam" id="PF12796">
    <property type="entry name" value="Ank_2"/>
    <property type="match status" value="1"/>
</dbReference>
<feature type="region of interest" description="Disordered" evidence="7">
    <location>
        <begin position="2394"/>
        <end position="2422"/>
    </location>
</feature>
<dbReference type="PANTHER" id="PTHR10937">
    <property type="entry name" value="GLUCOSAMINE--FRUCTOSE-6-PHOSPHATE AMINOTRANSFERASE, ISOMERIZING"/>
    <property type="match status" value="1"/>
</dbReference>
<dbReference type="InterPro" id="IPR036691">
    <property type="entry name" value="Endo/exonu/phosph_ase_sf"/>
</dbReference>
<evidence type="ECO:0000256" key="7">
    <source>
        <dbReference type="SAM" id="MobiDB-lite"/>
    </source>
</evidence>
<feature type="domain" description="Glutamine amidotransferase type-2" evidence="10">
    <location>
        <begin position="2146"/>
        <end position="2403"/>
    </location>
</feature>
<gene>
    <name evidence="11" type="primary">glmS</name>
    <name evidence="11" type="ORF">AK812_SmicGene32332</name>
</gene>
<dbReference type="SUPFAM" id="SSF48403">
    <property type="entry name" value="Ankyrin repeat"/>
    <property type="match status" value="1"/>
</dbReference>
<dbReference type="CDD" id="cd22744">
    <property type="entry name" value="OTU"/>
    <property type="match status" value="1"/>
</dbReference>
<feature type="transmembrane region" description="Helical" evidence="8">
    <location>
        <begin position="1806"/>
        <end position="1825"/>
    </location>
</feature>
<keyword evidence="8" id="KW-0472">Membrane</keyword>
<feature type="compositionally biased region" description="Low complexity" evidence="7">
    <location>
        <begin position="2399"/>
        <end position="2420"/>
    </location>
</feature>
<feature type="region of interest" description="Disordered" evidence="7">
    <location>
        <begin position="1982"/>
        <end position="2004"/>
    </location>
</feature>
<dbReference type="InterPro" id="IPR003323">
    <property type="entry name" value="OTU_dom"/>
</dbReference>
<evidence type="ECO:0000256" key="3">
    <source>
        <dbReference type="ARBA" id="ARBA00022576"/>
    </source>
</evidence>
<evidence type="ECO:0000256" key="8">
    <source>
        <dbReference type="SAM" id="Phobius"/>
    </source>
</evidence>
<dbReference type="SUPFAM" id="SSF54001">
    <property type="entry name" value="Cysteine proteinases"/>
    <property type="match status" value="1"/>
</dbReference>
<dbReference type="InterPro" id="IPR036770">
    <property type="entry name" value="Ankyrin_rpt-contain_sf"/>
</dbReference>
<dbReference type="OrthoDB" id="341259at2759"/>
<dbReference type="Gene3D" id="3.60.20.10">
    <property type="entry name" value="Glutamine Phosphoribosylpyrophosphate, subunit 1, domain 1"/>
    <property type="match status" value="1"/>
</dbReference>
<keyword evidence="8" id="KW-0812">Transmembrane</keyword>
<dbReference type="InterPro" id="IPR002110">
    <property type="entry name" value="Ankyrin_rpt"/>
</dbReference>
<dbReference type="Gene3D" id="3.60.10.10">
    <property type="entry name" value="Endonuclease/exonuclease/phosphatase"/>
    <property type="match status" value="3"/>
</dbReference>
<feature type="region of interest" description="Disordered" evidence="7">
    <location>
        <begin position="2315"/>
        <end position="2338"/>
    </location>
</feature>
<feature type="transmembrane region" description="Helical" evidence="8">
    <location>
        <begin position="1578"/>
        <end position="1602"/>
    </location>
</feature>
<sequence>MQLDLLLGDAHSGGSGPLPHAAPPAAPLMVVSVNVTQLTAARLFEVLKFAGARGAGVVCLQETRHIDNASWARRAASNAGWHSTFSAPPPAFRPGGFARSNGGTAVLWRPVFGRACPVFIPSHLAHTPMHRAVAFSTAAFTVVSVYGHAQKPDLPWMHHVLSQVDSSSKAVFVIGDWNWLDLPLAMSLLNGPKAFLSAVDASSGSAGLDGWQSSELRALHKHAPFLLEELYQLWLDTSRAENIPDFNLWDWKTVGIPKRTSLDSRPISVASVFVRAWHKALLSRSPRMSNVLPSSTIVPLSLRATVLSSTCIQRTAGADEAIGISENRAKWWAQRIHIHRMLGTAVFGLLRVSRFIQHTSPFLLSAAATYAEELRMRVVSLPLPAWSLNSFLRVMVAFLRSRGELQTPLAPALVFSALTLPQAATCCAMPHVFKCFLPSLPPPWTGSVSSTSILRYAGQPGTCSLSVRVLRTALLIYLIEALSGSVSVSQKDPHENALAELILVICLYVVVKFRLPRVILVVEETRDGDSSHQLVRIARTADKSLPPKFLLPPGATDSGFRSEGCAARWSSMLLGLVRMTNTSKVFRGRVKLAVRKHPDVSKLCFRRLGRLRQADAPVHNGLCFAVRDDICAHALQTHTSSDGEFITSDLEILHISLVWQRPSEVGTGLAEALSEQAEGAFSLGRPWLGIGDFNQTPTQVCPDAGFCTVAVTDDSGAFVPSRWEGRRCIDFGVCYGGSDLPSIRYGTAKISDHKIVHLELPVALTLRQGKVIKATPRYHRPEKVEGTEWAASLQRAWEQAPEIPEGTLKLSGSSLVTVRKKLSRGPPFTAPRSFGVFVLTVATAWVQFSSLLARWQQRNRYPEVWTHYRSSFIPKRDPEEHVLPVDALRPLIVQRDPCAAAAFTILLQQGADELQVFASWAGWLVCWGVWFDSYPQDRAVVGASSVELFAFQRGQVATSINMCENQKFPPAEYPLRPAYLKYKSLKTGLEYCQCGKVKDIGPWKFHDAGGTGDCGYRAVVIALKHAQKKPTRGINEIVTEASKLRLLSVGHMIKHKAEYADKWAFDQEESFEGWGADAATVNFEQYPKLIAKCEVWIDQYQMCALAERIGVPIVVWHFCPKKLTWLRAASAPWWKQETAQTTRKQKRLVLALREKHYRAVLPDDDKDEVEVPKGWLRFKKTKSNRTHLLQAWNLTVEEVDVRRAISCLDRKARDHGFAAYTQAGNVGRGRWSEERQWADAALLVSTRVKSRAHAYISHAGGQAVLVWAAGLLLCSCYVAQNEHADEFLAELTAHIGAAGPATRWAVMGDFNLEPHENPLVAALQRCHGGVLQVCSPDGVALPTRWRGTRSIDYLVGHCACTVSRLQFGMSKYNDHKLLVGSLSASAGAEVVNWMLVLLLVLTPSRLGGPKKLGHRPLVMSGTNVTPWLNQVLPPRCLGRRARLLFGVPCKAVSCRKLPIVRLMETDEELARAMVQLFLFMSTIADGLPVSFGVKTLIAGMSAMSIVTFLPLRPTVLKIAGVRGVVPRGILAARLGWGDANALNHLCATRLKLLGPGCAAFLPVLLICFGIWVGHGIVYIIIIIIAAVASTIFVRIALGTLLLTRCGLRAVRIGEASLPGPLPLRVWSHNVSSWHRHGLDLLEQASDANVQALILQECNITAASLPSVSHTVQRQGWQMACVPKPGSRKGGVAVLVQRPLAVQVLQQSSSNQGQLLVTQLHGLQRSLRVLAAYRPPDADLSLLYQNPCRAMGLCFKLLPVTMLAAAKKLGSRGAPFFLGPGSDGSAAAKKLGYDWGPFIWWAAAKKLGLPLGSLHVSFFLGFWVGWVGRDQEAGLALGSLHIAVLGSWVGWVGHSHVEFHSCFLLSGSWLGWVGHKDIICCESIGSGRAYTPTPAEAAVCGAYPSGPFPDLSARTSTFYTPEPSARSSDFASFYDASSSVGSARIAELGSLYEHGLTHSQPLQRREADRRKQKAVMAAAFDAFAPSAEPGRSPPPPPGAVREQVEEEVSLDPRQVYSAARHGRHKEVEAALLAGFNPDYADSFGNRLFHVACQNGNKRICKLAIKYGGDMDAQNAKGNTGLHFLFAYGYADIAEYFIEKGADDTVANGARAMATQHALLIDWCTRTFVARANSSLGLLQARRGVSMCGIFAYIGNREAASLLITALKRLEYRGYDSAGIGIHGVPLKVRKKAGKVSNLEEDVAHAGTQVSGTLGIAHTRWATHGKPTDCNAHPQTTAESSIAVVHNGVIENYAALKEQLSSKGYKFVSQTDTELLAHLVQDLKKQMEGATYTEGRQAHHTYLTQRSYGMMGEARVGPRSDVDGEKHLPPTPPTERKIFYPPQMRRPTSAAMQVEVELEQRCERSLFLYSSDLSANTKDEQYRQGPTTDEVIRLEQGMQASPRTRSASTSSSSSPLLRPAATGAERYKTPAMPSSFKFSWKYDIDWSAIEVERYPIHDQMKLFIQALASSAKFKIHGGALLEHNPAWDRGTDATEESMRRYYYLVSSDLALKEPPLPTKAERILFWSHATDVGSLWSMLRNRDMLPMSAHGVASFGCNIFYALGHEVCGGEEDEYNIARVLYNTTKSAKNLASVVVGGKAWGSLRKVYGGSVETARVATEEDEVLKDSNAKAYCVSRNRYSFNYIAFEQLAQPPSTTRGLINQYIRAANLKPPGRQALL</sequence>
<dbReference type="GO" id="GO:0006487">
    <property type="term" value="P:protein N-linked glycosylation"/>
    <property type="evidence" value="ECO:0007669"/>
    <property type="project" value="TreeGrafter"/>
</dbReference>
<feature type="transmembrane region" description="Helical" evidence="8">
    <location>
        <begin position="1552"/>
        <end position="1572"/>
    </location>
</feature>
<proteinExistence type="predicted"/>
<evidence type="ECO:0000313" key="11">
    <source>
        <dbReference type="EMBL" id="OLP86539.1"/>
    </source>
</evidence>
<dbReference type="PROSITE" id="PS50297">
    <property type="entry name" value="ANK_REP_REGION"/>
    <property type="match status" value="1"/>
</dbReference>
<dbReference type="InterPro" id="IPR029055">
    <property type="entry name" value="Ntn_hydrolases_N"/>
</dbReference>
<keyword evidence="5" id="KW-0315">Glutamine amidotransferase</keyword>
<accession>A0A1Q9CUF9</accession>
<dbReference type="GO" id="GO:0006047">
    <property type="term" value="P:UDP-N-acetylglucosamine metabolic process"/>
    <property type="evidence" value="ECO:0007669"/>
    <property type="project" value="TreeGrafter"/>
</dbReference>
<organism evidence="11 12">
    <name type="scientific">Symbiodinium microadriaticum</name>
    <name type="common">Dinoflagellate</name>
    <name type="synonym">Zooxanthella microadriatica</name>
    <dbReference type="NCBI Taxonomy" id="2951"/>
    <lineage>
        <taxon>Eukaryota</taxon>
        <taxon>Sar</taxon>
        <taxon>Alveolata</taxon>
        <taxon>Dinophyceae</taxon>
        <taxon>Suessiales</taxon>
        <taxon>Symbiodiniaceae</taxon>
        <taxon>Symbiodinium</taxon>
    </lineage>
</organism>
<evidence type="ECO:0000256" key="1">
    <source>
        <dbReference type="ARBA" id="ARBA00001031"/>
    </source>
</evidence>
<dbReference type="PROSITE" id="PS51278">
    <property type="entry name" value="GATASE_TYPE_2"/>
    <property type="match status" value="1"/>
</dbReference>
<dbReference type="PANTHER" id="PTHR10937:SF0">
    <property type="entry name" value="GLUTAMINE--FRUCTOSE-6-PHOSPHATE TRANSAMINASE (ISOMERIZING)"/>
    <property type="match status" value="1"/>
</dbReference>
<evidence type="ECO:0000256" key="5">
    <source>
        <dbReference type="ARBA" id="ARBA00022962"/>
    </source>
</evidence>
<dbReference type="Pfam" id="PF03372">
    <property type="entry name" value="Exo_endo_phos"/>
    <property type="match status" value="1"/>
</dbReference>
<evidence type="ECO:0000256" key="4">
    <source>
        <dbReference type="ARBA" id="ARBA00022679"/>
    </source>
</evidence>
<dbReference type="SUPFAM" id="SSF56235">
    <property type="entry name" value="N-terminal nucleophile aminohydrolases (Ntn hydrolases)"/>
    <property type="match status" value="1"/>
</dbReference>
<reference evidence="11 12" key="1">
    <citation type="submission" date="2016-02" db="EMBL/GenBank/DDBJ databases">
        <title>Genome analysis of coral dinoflagellate symbionts highlights evolutionary adaptations to a symbiotic lifestyle.</title>
        <authorList>
            <person name="Aranda M."/>
            <person name="Li Y."/>
            <person name="Liew Y.J."/>
            <person name="Baumgarten S."/>
            <person name="Simakov O."/>
            <person name="Wilson M."/>
            <person name="Piel J."/>
            <person name="Ashoor H."/>
            <person name="Bougouffa S."/>
            <person name="Bajic V.B."/>
            <person name="Ryu T."/>
            <person name="Ravasi T."/>
            <person name="Bayer T."/>
            <person name="Micklem G."/>
            <person name="Kim H."/>
            <person name="Bhak J."/>
            <person name="Lajeunesse T.C."/>
            <person name="Voolstra C.R."/>
        </authorList>
    </citation>
    <scope>NUCLEOTIDE SEQUENCE [LARGE SCALE GENOMIC DNA]</scope>
    <source>
        <strain evidence="11 12">CCMP2467</strain>
    </source>
</reference>
<evidence type="ECO:0000259" key="9">
    <source>
        <dbReference type="PROSITE" id="PS50802"/>
    </source>
</evidence>
<evidence type="ECO:0000256" key="6">
    <source>
        <dbReference type="PROSITE-ProRule" id="PRU00023"/>
    </source>
</evidence>
<dbReference type="Proteomes" id="UP000186817">
    <property type="component" value="Unassembled WGS sequence"/>
</dbReference>
<keyword evidence="6" id="KW-0040">ANK repeat</keyword>
<dbReference type="SMART" id="SM00248">
    <property type="entry name" value="ANK"/>
    <property type="match status" value="2"/>
</dbReference>
<dbReference type="EMBL" id="LSRX01000911">
    <property type="protein sequence ID" value="OLP86539.1"/>
    <property type="molecule type" value="Genomic_DNA"/>
</dbReference>
<evidence type="ECO:0000259" key="10">
    <source>
        <dbReference type="PROSITE" id="PS51278"/>
    </source>
</evidence>
<evidence type="ECO:0000313" key="12">
    <source>
        <dbReference type="Proteomes" id="UP000186817"/>
    </source>
</evidence>
<evidence type="ECO:0000256" key="2">
    <source>
        <dbReference type="ARBA" id="ARBA00012916"/>
    </source>
</evidence>
<name>A0A1Q9CUF9_SYMMI</name>
<dbReference type="InterPro" id="IPR038765">
    <property type="entry name" value="Papain-like_cys_pep_sf"/>
</dbReference>
<comment type="catalytic activity">
    <reaction evidence="1">
        <text>D-fructose 6-phosphate + L-glutamine = D-glucosamine 6-phosphate + L-glutamate</text>
        <dbReference type="Rhea" id="RHEA:13237"/>
        <dbReference type="ChEBI" id="CHEBI:29985"/>
        <dbReference type="ChEBI" id="CHEBI:58359"/>
        <dbReference type="ChEBI" id="CHEBI:58725"/>
        <dbReference type="ChEBI" id="CHEBI:61527"/>
        <dbReference type="EC" id="2.6.1.16"/>
    </reaction>
</comment>
<keyword evidence="3 11" id="KW-0032">Aminotransferase</keyword>
<dbReference type="EC" id="2.6.1.16" evidence="2"/>
<dbReference type="InterPro" id="IPR017932">
    <property type="entry name" value="GATase_2_dom"/>
</dbReference>
<dbReference type="PROSITE" id="PS50802">
    <property type="entry name" value="OTU"/>
    <property type="match status" value="1"/>
</dbReference>
<protein>
    <recommendedName>
        <fullName evidence="2">glutamine--fructose-6-phosphate transaminase (isomerizing)</fullName>
        <ecNumber evidence="2">2.6.1.16</ecNumber>
    </recommendedName>
</protein>
<dbReference type="InterPro" id="IPR005135">
    <property type="entry name" value="Endo/exonuclease/phosphatase"/>
</dbReference>
<dbReference type="Gene3D" id="3.90.70.80">
    <property type="match status" value="1"/>
</dbReference>
<keyword evidence="4 11" id="KW-0808">Transferase</keyword>
<feature type="repeat" description="ANK" evidence="6">
    <location>
        <begin position="2075"/>
        <end position="2107"/>
    </location>
</feature>
<dbReference type="SUPFAM" id="SSF56219">
    <property type="entry name" value="DNase I-like"/>
    <property type="match status" value="3"/>
</dbReference>
<dbReference type="GO" id="GO:0006002">
    <property type="term" value="P:fructose 6-phosphate metabolic process"/>
    <property type="evidence" value="ECO:0007669"/>
    <property type="project" value="TreeGrafter"/>
</dbReference>
<feature type="repeat" description="ANK" evidence="6">
    <location>
        <begin position="2042"/>
        <end position="2074"/>
    </location>
</feature>
<feature type="compositionally biased region" description="Basic and acidic residues" evidence="7">
    <location>
        <begin position="2315"/>
        <end position="2336"/>
    </location>
</feature>
<dbReference type="PROSITE" id="PS50088">
    <property type="entry name" value="ANK_REPEAT"/>
    <property type="match status" value="2"/>
</dbReference>
<dbReference type="GO" id="GO:0004360">
    <property type="term" value="F:glutamine-fructose-6-phosphate transaminase (isomerizing) activity"/>
    <property type="evidence" value="ECO:0007669"/>
    <property type="project" value="UniProtKB-EC"/>
</dbReference>
<dbReference type="Pfam" id="PF13522">
    <property type="entry name" value="GATase_6"/>
    <property type="match status" value="1"/>
</dbReference>
<comment type="caution">
    <text evidence="11">The sequence shown here is derived from an EMBL/GenBank/DDBJ whole genome shotgun (WGS) entry which is preliminary data.</text>
</comment>
<keyword evidence="12" id="KW-1185">Reference proteome</keyword>